<dbReference type="PANTHER" id="PTHR36780">
    <property type="entry name" value="OS05G0241400 PROTEIN"/>
    <property type="match status" value="1"/>
</dbReference>
<name>A0A835RGI6_VANPL</name>
<dbReference type="OrthoDB" id="274622at2759"/>
<dbReference type="Proteomes" id="UP000636800">
    <property type="component" value="Chromosome 2"/>
</dbReference>
<proteinExistence type="predicted"/>
<dbReference type="InterPro" id="IPR048278">
    <property type="entry name" value="PFN"/>
</dbReference>
<reference evidence="1 2" key="1">
    <citation type="journal article" date="2020" name="Nat. Food">
        <title>A phased Vanilla planifolia genome enables genetic improvement of flavour and production.</title>
        <authorList>
            <person name="Hasing T."/>
            <person name="Tang H."/>
            <person name="Brym M."/>
            <person name="Khazi F."/>
            <person name="Huang T."/>
            <person name="Chambers A.H."/>
        </authorList>
    </citation>
    <scope>NUCLEOTIDE SEQUENCE [LARGE SCALE GENOMIC DNA]</scope>
    <source>
        <tissue evidence="1">Leaf</tissue>
    </source>
</reference>
<dbReference type="AlphaFoldDB" id="A0A835RGI6"/>
<evidence type="ECO:0000313" key="1">
    <source>
        <dbReference type="EMBL" id="KAG0491885.1"/>
    </source>
</evidence>
<gene>
    <name evidence="1" type="ORF">HPP92_005283</name>
</gene>
<protein>
    <recommendedName>
        <fullName evidence="3">Profilin</fullName>
    </recommendedName>
</protein>
<sequence length="187" mass="21189">MDVSAFCEEMMRGTRASQWHEVFDFNVKLKSKAEIRAVEMADWAATHKIWDKWVTNNLGSTGEPLKVALLINYDPAAPSRLTSVIAEQEGSNFLASELRPFLDYIKRNNLQTEFFFIGSNQYLVTSVHEHWFCSRCINTSKPGGEGVIVMHIGAYLLVAFYEGSVGAATRAMVAVDQFMYQLSRRIH</sequence>
<accession>A0A835RGI6</accession>
<dbReference type="PANTHER" id="PTHR36780:SF1">
    <property type="entry name" value="PROFILIN"/>
    <property type="match status" value="1"/>
</dbReference>
<organism evidence="1 2">
    <name type="scientific">Vanilla planifolia</name>
    <name type="common">Vanilla</name>
    <dbReference type="NCBI Taxonomy" id="51239"/>
    <lineage>
        <taxon>Eukaryota</taxon>
        <taxon>Viridiplantae</taxon>
        <taxon>Streptophyta</taxon>
        <taxon>Embryophyta</taxon>
        <taxon>Tracheophyta</taxon>
        <taxon>Spermatophyta</taxon>
        <taxon>Magnoliopsida</taxon>
        <taxon>Liliopsida</taxon>
        <taxon>Asparagales</taxon>
        <taxon>Orchidaceae</taxon>
        <taxon>Vanilloideae</taxon>
        <taxon>Vanilleae</taxon>
        <taxon>Vanilla</taxon>
    </lineage>
</organism>
<dbReference type="EMBL" id="JADCNL010000002">
    <property type="protein sequence ID" value="KAG0491885.1"/>
    <property type="molecule type" value="Genomic_DNA"/>
</dbReference>
<evidence type="ECO:0008006" key="3">
    <source>
        <dbReference type="Google" id="ProtNLM"/>
    </source>
</evidence>
<dbReference type="SUPFAM" id="SSF55770">
    <property type="entry name" value="Profilin (actin-binding protein)"/>
    <property type="match status" value="1"/>
</dbReference>
<dbReference type="Pfam" id="PF00235">
    <property type="entry name" value="Profilin"/>
    <property type="match status" value="1"/>
</dbReference>
<dbReference type="Gene3D" id="3.30.450.30">
    <property type="entry name" value="Dynein light chain 2a, cytoplasmic"/>
    <property type="match status" value="1"/>
</dbReference>
<comment type="caution">
    <text evidence="1">The sequence shown here is derived from an EMBL/GenBank/DDBJ whole genome shotgun (WGS) entry which is preliminary data.</text>
</comment>
<dbReference type="InterPro" id="IPR036140">
    <property type="entry name" value="PFN_sf"/>
</dbReference>
<evidence type="ECO:0000313" key="2">
    <source>
        <dbReference type="Proteomes" id="UP000636800"/>
    </source>
</evidence>
<dbReference type="GO" id="GO:0003779">
    <property type="term" value="F:actin binding"/>
    <property type="evidence" value="ECO:0007669"/>
    <property type="project" value="InterPro"/>
</dbReference>
<keyword evidence="2" id="KW-1185">Reference proteome</keyword>